<accession>A0A5J4UWQ8</accession>
<proteinExistence type="predicted"/>
<comment type="caution">
    <text evidence="1">The sequence shown here is derived from an EMBL/GenBank/DDBJ whole genome shotgun (WGS) entry which is preliminary data.</text>
</comment>
<protein>
    <submittedName>
        <fullName evidence="1">Uncharacterized protein</fullName>
    </submittedName>
</protein>
<reference evidence="1 2" key="1">
    <citation type="submission" date="2019-03" db="EMBL/GenBank/DDBJ databases">
        <title>Single cell metagenomics reveals metabolic interactions within the superorganism composed of flagellate Streblomastix strix and complex community of Bacteroidetes bacteria on its surface.</title>
        <authorList>
            <person name="Treitli S.C."/>
            <person name="Kolisko M."/>
            <person name="Husnik F."/>
            <person name="Keeling P."/>
            <person name="Hampl V."/>
        </authorList>
    </citation>
    <scope>NUCLEOTIDE SEQUENCE [LARGE SCALE GENOMIC DNA]</scope>
    <source>
        <strain evidence="1">ST1C</strain>
    </source>
</reference>
<dbReference type="EMBL" id="SNRW01011446">
    <property type="protein sequence ID" value="KAA6375146.1"/>
    <property type="molecule type" value="Genomic_DNA"/>
</dbReference>
<gene>
    <name evidence="1" type="ORF">EZS28_029328</name>
</gene>
<dbReference type="Proteomes" id="UP000324800">
    <property type="component" value="Unassembled WGS sequence"/>
</dbReference>
<sequence>MEKSNNENIRNKAEDIICNVVKPRLDGLKEGQQHQYHNQLQLDGTITKLVQLFKDEEDEYIHFEIALTISYLFKALPLPPEIKNNVIQKLKQNHIYELSLLSECPENHDAILANDFEKKLFQDDEYTLDFCLLSSRRLSNSLSICAFLNSRIDDPHYMHTKHDRQSSHSLGCLSLDSMYVLRISSSICSYAQSVSSCMDYVV</sequence>
<evidence type="ECO:0000313" key="2">
    <source>
        <dbReference type="Proteomes" id="UP000324800"/>
    </source>
</evidence>
<dbReference type="AlphaFoldDB" id="A0A5J4UWQ8"/>
<name>A0A5J4UWQ8_9EUKA</name>
<evidence type="ECO:0000313" key="1">
    <source>
        <dbReference type="EMBL" id="KAA6375146.1"/>
    </source>
</evidence>
<organism evidence="1 2">
    <name type="scientific">Streblomastix strix</name>
    <dbReference type="NCBI Taxonomy" id="222440"/>
    <lineage>
        <taxon>Eukaryota</taxon>
        <taxon>Metamonada</taxon>
        <taxon>Preaxostyla</taxon>
        <taxon>Oxymonadida</taxon>
        <taxon>Streblomastigidae</taxon>
        <taxon>Streblomastix</taxon>
    </lineage>
</organism>